<dbReference type="PROSITE" id="PS51257">
    <property type="entry name" value="PROKAR_LIPOPROTEIN"/>
    <property type="match status" value="1"/>
</dbReference>
<dbReference type="EMBL" id="CP091511">
    <property type="protein sequence ID" value="UOO91198.1"/>
    <property type="molecule type" value="Genomic_DNA"/>
</dbReference>
<gene>
    <name evidence="2" type="ORF">LVJ82_09630</name>
</gene>
<proteinExistence type="predicted"/>
<evidence type="ECO:0000313" key="2">
    <source>
        <dbReference type="EMBL" id="UOO91198.1"/>
    </source>
</evidence>
<dbReference type="InterPro" id="IPR001736">
    <property type="entry name" value="PLipase_D/transphosphatidylase"/>
</dbReference>
<feature type="domain" description="PLD phosphodiesterase" evidence="1">
    <location>
        <begin position="177"/>
        <end position="204"/>
    </location>
</feature>
<dbReference type="SUPFAM" id="SSF56024">
    <property type="entry name" value="Phospholipase D/nuclease"/>
    <property type="match status" value="2"/>
</dbReference>
<dbReference type="CDD" id="cd09111">
    <property type="entry name" value="PLDc_ymdC_like_1"/>
    <property type="match status" value="1"/>
</dbReference>
<feature type="domain" description="PLD phosphodiesterase" evidence="1">
    <location>
        <begin position="418"/>
        <end position="445"/>
    </location>
</feature>
<dbReference type="Gene3D" id="3.30.870.10">
    <property type="entry name" value="Endonuclease Chain A"/>
    <property type="match status" value="2"/>
</dbReference>
<organism evidence="2 3">
    <name type="scientific">Vitreoscilla massiliensis</name>
    <dbReference type="NCBI Taxonomy" id="1689272"/>
    <lineage>
        <taxon>Bacteria</taxon>
        <taxon>Pseudomonadati</taxon>
        <taxon>Pseudomonadota</taxon>
        <taxon>Betaproteobacteria</taxon>
        <taxon>Neisseriales</taxon>
        <taxon>Neisseriaceae</taxon>
        <taxon>Vitreoscilla</taxon>
    </lineage>
</organism>
<dbReference type="CDD" id="cd09113">
    <property type="entry name" value="PLDc_ymdC_like_2"/>
    <property type="match status" value="1"/>
</dbReference>
<sequence length="528" mass="58523">MSVKTVFKTVRKWLGRGVLLLCIAIGLAMLGCQLPPLQGRTATMSLTAAEIQLTRLGQAAAIEQAKHPELSGLYLLSDPHEAFAARVKLAQQAQKTLDVQYYIWRGDTTGTLLLEALHAAAERGVRVRLLLDDHGTNQLDTELAALDAHPNIEVRLFNPFVFRPFKLFGFVTDFSRANRRMHNKSFTADNAATILGGRNVGDEYFGATDGVLFADLDALAVGSVVPQVSQSFDDYWQSGSTYPLTDIVKPLTPEQLAQVGEQVKLVDRSTAAREYKQAILNMAFVQQFLEGQLALEWAPTKFIVDPPSKGLGGAKEKELLLTHMHDAIGNPRQTLDVVSPYFVPTDAGTDYFVGLQQQGIRVRILTNSMAATDVLAVHSGYARHRQRLVDAGIELYELKPDLTAPFEGKKNLGFMGSSGSSLHAKTFGADDQSLFIGSFNFDPRSMHLNTELGIVVQSPKFGQEMDRLFTVIVPQRSWRIQHDAQQGQLQWVDGGKTPPQILTEEPMTSWWQRAGVTFFSWLPIEWLL</sequence>
<keyword evidence="3" id="KW-1185">Reference proteome</keyword>
<evidence type="ECO:0000259" key="1">
    <source>
        <dbReference type="PROSITE" id="PS50035"/>
    </source>
</evidence>
<dbReference type="SMART" id="SM00155">
    <property type="entry name" value="PLDc"/>
    <property type="match status" value="2"/>
</dbReference>
<name>A0ABY4E783_9NEIS</name>
<accession>A0ABY4E783</accession>
<evidence type="ECO:0000313" key="3">
    <source>
        <dbReference type="Proteomes" id="UP000832011"/>
    </source>
</evidence>
<reference evidence="2 3" key="1">
    <citation type="journal article" date="2022" name="Res Sq">
        <title>Evolution of multicellular longitudinally dividing oral cavity symbionts (Neisseriaceae).</title>
        <authorList>
            <person name="Nyongesa S."/>
            <person name="Weber P."/>
            <person name="Bernet E."/>
            <person name="Pullido F."/>
            <person name="Nieckarz M."/>
            <person name="Delaby M."/>
            <person name="Nieves C."/>
            <person name="Viehboeck T."/>
            <person name="Krause N."/>
            <person name="Rivera-Millot A."/>
            <person name="Nakamura A."/>
            <person name="Vischer N."/>
            <person name="VanNieuwenhze M."/>
            <person name="Brun Y."/>
            <person name="Cava F."/>
            <person name="Bulgheresi S."/>
            <person name="Veyrier F."/>
        </authorList>
    </citation>
    <scope>NUCLEOTIDE SEQUENCE [LARGE SCALE GENOMIC DNA]</scope>
    <source>
        <strain evidence="2 3">SN4</strain>
    </source>
</reference>
<dbReference type="Pfam" id="PF13091">
    <property type="entry name" value="PLDc_2"/>
    <property type="match status" value="2"/>
</dbReference>
<dbReference type="InterPro" id="IPR025202">
    <property type="entry name" value="PLD-like_dom"/>
</dbReference>
<dbReference type="PANTHER" id="PTHR21248">
    <property type="entry name" value="CARDIOLIPIN SYNTHASE"/>
    <property type="match status" value="1"/>
</dbReference>
<protein>
    <submittedName>
        <fullName evidence="2">Phospholipase D family protein</fullName>
    </submittedName>
</protein>
<dbReference type="RefSeq" id="WP_058304770.1">
    <property type="nucleotide sequence ID" value="NZ_CABKVG010000004.1"/>
</dbReference>
<dbReference type="PROSITE" id="PS50035">
    <property type="entry name" value="PLD"/>
    <property type="match status" value="2"/>
</dbReference>
<dbReference type="PANTHER" id="PTHR21248:SF12">
    <property type="entry name" value="CARDIOLIPIN SYNTHASE C"/>
    <property type="match status" value="1"/>
</dbReference>
<dbReference type="Proteomes" id="UP000832011">
    <property type="component" value="Chromosome"/>
</dbReference>